<evidence type="ECO:0000313" key="3">
    <source>
        <dbReference type="EMBL" id="KHF43867.1"/>
    </source>
</evidence>
<accession>A0A837D8A0</accession>
<dbReference type="OrthoDB" id="3534574at2"/>
<evidence type="ECO:0000259" key="2">
    <source>
        <dbReference type="Pfam" id="PF08044"/>
    </source>
</evidence>
<gene>
    <name evidence="3" type="ORF">MINT15_21720</name>
</gene>
<dbReference type="Pfam" id="PF08044">
    <property type="entry name" value="DUF1707"/>
    <property type="match status" value="1"/>
</dbReference>
<feature type="transmembrane region" description="Helical" evidence="1">
    <location>
        <begin position="85"/>
        <end position="103"/>
    </location>
</feature>
<dbReference type="InterPro" id="IPR012551">
    <property type="entry name" value="DUF1707_SHOCT-like"/>
</dbReference>
<feature type="domain" description="DUF1707" evidence="2">
    <location>
        <begin position="9"/>
        <end position="60"/>
    </location>
</feature>
<dbReference type="AlphaFoldDB" id="A0A837D8A0"/>
<evidence type="ECO:0000313" key="4">
    <source>
        <dbReference type="Proteomes" id="UP000030848"/>
    </source>
</evidence>
<evidence type="ECO:0000256" key="1">
    <source>
        <dbReference type="SAM" id="Phobius"/>
    </source>
</evidence>
<reference evidence="3 4" key="1">
    <citation type="submission" date="2014-10" db="EMBL/GenBank/DDBJ databases">
        <title>Genome sequence of Micropolyspora internatus JCM3315.</title>
        <authorList>
            <person name="Shin S.-K."/>
            <person name="Yi H."/>
        </authorList>
    </citation>
    <scope>NUCLEOTIDE SEQUENCE [LARGE SCALE GENOMIC DNA]</scope>
    <source>
        <strain evidence="3 4">JCM 3315</strain>
    </source>
</reference>
<comment type="caution">
    <text evidence="3">The sequence shown here is derived from an EMBL/GenBank/DDBJ whole genome shotgun (WGS) entry which is preliminary data.</text>
</comment>
<dbReference type="RefSeq" id="WP_012796084.1">
    <property type="nucleotide sequence ID" value="NZ_CALJZO010000063.1"/>
</dbReference>
<keyword evidence="1" id="KW-1133">Transmembrane helix</keyword>
<sequence length="130" mass="14327">MTVDRPNYRLSDAERKEALDALAEHVRTGRLDVVEYDERSAVVSAAKTRRELEPVFSDLPEPRPSVLAAPTRYERDGAVRSQRRRGLSITVAVIVGCALFLLLPRLGLLGLLLPVLIAVVVGTIISGRLR</sequence>
<proteinExistence type="predicted"/>
<name>A0A837D8A0_9PSEU</name>
<dbReference type="EMBL" id="JRZE01000004">
    <property type="protein sequence ID" value="KHF43867.1"/>
    <property type="molecule type" value="Genomic_DNA"/>
</dbReference>
<dbReference type="Proteomes" id="UP000030848">
    <property type="component" value="Unassembled WGS sequence"/>
</dbReference>
<feature type="transmembrane region" description="Helical" evidence="1">
    <location>
        <begin position="109"/>
        <end position="129"/>
    </location>
</feature>
<dbReference type="OMA" id="DEYDQRC"/>
<protein>
    <recommendedName>
        <fullName evidence="2">DUF1707 domain-containing protein</fullName>
    </recommendedName>
</protein>
<keyword evidence="1" id="KW-0472">Membrane</keyword>
<organism evidence="3 4">
    <name type="scientific">Saccharomonospora viridis</name>
    <dbReference type="NCBI Taxonomy" id="1852"/>
    <lineage>
        <taxon>Bacteria</taxon>
        <taxon>Bacillati</taxon>
        <taxon>Actinomycetota</taxon>
        <taxon>Actinomycetes</taxon>
        <taxon>Pseudonocardiales</taxon>
        <taxon>Pseudonocardiaceae</taxon>
        <taxon>Saccharomonospora</taxon>
    </lineage>
</organism>
<keyword evidence="1" id="KW-0812">Transmembrane</keyword>